<dbReference type="EMBL" id="JAOYFB010000003">
    <property type="protein sequence ID" value="KAK4009733.1"/>
    <property type="molecule type" value="Genomic_DNA"/>
</dbReference>
<organism evidence="1 2">
    <name type="scientific">Daphnia magna</name>
    <dbReference type="NCBI Taxonomy" id="35525"/>
    <lineage>
        <taxon>Eukaryota</taxon>
        <taxon>Metazoa</taxon>
        <taxon>Ecdysozoa</taxon>
        <taxon>Arthropoda</taxon>
        <taxon>Crustacea</taxon>
        <taxon>Branchiopoda</taxon>
        <taxon>Diplostraca</taxon>
        <taxon>Cladocera</taxon>
        <taxon>Anomopoda</taxon>
        <taxon>Daphniidae</taxon>
        <taxon>Daphnia</taxon>
    </lineage>
</organism>
<reference evidence="1 2" key="1">
    <citation type="journal article" date="2023" name="Nucleic Acids Res.">
        <title>The hologenome of Daphnia magna reveals possible DNA methylation and microbiome-mediated evolution of the host genome.</title>
        <authorList>
            <person name="Chaturvedi A."/>
            <person name="Li X."/>
            <person name="Dhandapani V."/>
            <person name="Marshall H."/>
            <person name="Kissane S."/>
            <person name="Cuenca-Cambronero M."/>
            <person name="Asole G."/>
            <person name="Calvet F."/>
            <person name="Ruiz-Romero M."/>
            <person name="Marangio P."/>
            <person name="Guigo R."/>
            <person name="Rago D."/>
            <person name="Mirbahai L."/>
            <person name="Eastwood N."/>
            <person name="Colbourne J.K."/>
            <person name="Zhou J."/>
            <person name="Mallon E."/>
            <person name="Orsini L."/>
        </authorList>
    </citation>
    <scope>NUCLEOTIDE SEQUENCE [LARGE SCALE GENOMIC DNA]</scope>
    <source>
        <strain evidence="1">LRV0_1</strain>
    </source>
</reference>
<comment type="caution">
    <text evidence="1">The sequence shown here is derived from an EMBL/GenBank/DDBJ whole genome shotgun (WGS) entry which is preliminary data.</text>
</comment>
<keyword evidence="2" id="KW-1185">Reference proteome</keyword>
<sequence>MTDVENKATANRLWCKSAKFITVSTAILKNGGRSNRSHRRTALKPICIWRTRTDRSRSSIFRVDQIGLSDLGQSGPSPTCNETSLSERSVVTVVRCKEL</sequence>
<evidence type="ECO:0000313" key="2">
    <source>
        <dbReference type="Proteomes" id="UP001234178"/>
    </source>
</evidence>
<gene>
    <name evidence="1" type="ORF">OUZ56_018879</name>
</gene>
<evidence type="ECO:0000313" key="1">
    <source>
        <dbReference type="EMBL" id="KAK4009733.1"/>
    </source>
</evidence>
<proteinExistence type="predicted"/>
<protein>
    <submittedName>
        <fullName evidence="1">Uncharacterized protein</fullName>
    </submittedName>
</protein>
<name>A0ABQ9ZA02_9CRUS</name>
<accession>A0ABQ9ZA02</accession>
<dbReference type="Proteomes" id="UP001234178">
    <property type="component" value="Unassembled WGS sequence"/>
</dbReference>